<comment type="caution">
    <text evidence="2">The sequence shown here is derived from an EMBL/GenBank/DDBJ whole genome shotgun (WGS) entry which is preliminary data.</text>
</comment>
<protein>
    <submittedName>
        <fullName evidence="2">Uncharacterized protein</fullName>
    </submittedName>
</protein>
<keyword evidence="3" id="KW-1185">Reference proteome</keyword>
<reference evidence="3" key="1">
    <citation type="submission" date="2017-10" db="EMBL/GenBank/DDBJ databases">
        <title>Rapid genome shrinkage in a self-fertile nematode reveals novel sperm competition proteins.</title>
        <authorList>
            <person name="Yin D."/>
            <person name="Schwarz E.M."/>
            <person name="Thomas C.G."/>
            <person name="Felde R.L."/>
            <person name="Korf I.F."/>
            <person name="Cutter A.D."/>
            <person name="Schartner C.M."/>
            <person name="Ralston E.J."/>
            <person name="Meyer B.J."/>
            <person name="Haag E.S."/>
        </authorList>
    </citation>
    <scope>NUCLEOTIDE SEQUENCE [LARGE SCALE GENOMIC DNA]</scope>
    <source>
        <strain evidence="3">JU1422</strain>
    </source>
</reference>
<name>A0A2G5VHL2_9PELO</name>
<dbReference type="Proteomes" id="UP000230233">
    <property type="component" value="Chromosome I"/>
</dbReference>
<organism evidence="2 3">
    <name type="scientific">Caenorhabditis nigoni</name>
    <dbReference type="NCBI Taxonomy" id="1611254"/>
    <lineage>
        <taxon>Eukaryota</taxon>
        <taxon>Metazoa</taxon>
        <taxon>Ecdysozoa</taxon>
        <taxon>Nematoda</taxon>
        <taxon>Chromadorea</taxon>
        <taxon>Rhabditida</taxon>
        <taxon>Rhabditina</taxon>
        <taxon>Rhabditomorpha</taxon>
        <taxon>Rhabditoidea</taxon>
        <taxon>Rhabditidae</taxon>
        <taxon>Peloderinae</taxon>
        <taxon>Caenorhabditis</taxon>
    </lineage>
</organism>
<evidence type="ECO:0000313" key="2">
    <source>
        <dbReference type="EMBL" id="PIC51227.1"/>
    </source>
</evidence>
<feature type="region of interest" description="Disordered" evidence="1">
    <location>
        <begin position="28"/>
        <end position="99"/>
    </location>
</feature>
<sequence>MSSMPEIQNEGERVLEGERNYIVSTSCSNLPHLPTVQLPQSKSINARSNPVNVPRSKASQCPKSMHPSQAIPSQLTSTQSSHPEVTKKSTQPRSPLVHLSTTITKVIDLQVIRRRRECRDDQRTKGPGAEFYFCNGAKEKYNVKTDGIKGNDQPKR</sequence>
<evidence type="ECO:0000313" key="3">
    <source>
        <dbReference type="Proteomes" id="UP000230233"/>
    </source>
</evidence>
<evidence type="ECO:0000256" key="1">
    <source>
        <dbReference type="SAM" id="MobiDB-lite"/>
    </source>
</evidence>
<dbReference type="AlphaFoldDB" id="A0A2G5VHL2"/>
<dbReference type="EMBL" id="PDUG01000001">
    <property type="protein sequence ID" value="PIC51227.1"/>
    <property type="molecule type" value="Genomic_DNA"/>
</dbReference>
<gene>
    <name evidence="2" type="primary">Cnig_chr_I.g1817</name>
    <name evidence="2" type="ORF">B9Z55_001817</name>
</gene>
<feature type="compositionally biased region" description="Polar residues" evidence="1">
    <location>
        <begin position="37"/>
        <end position="99"/>
    </location>
</feature>
<proteinExistence type="predicted"/>
<accession>A0A2G5VHL2</accession>